<feature type="region of interest" description="Disordered" evidence="1">
    <location>
        <begin position="95"/>
        <end position="137"/>
    </location>
</feature>
<dbReference type="SUPFAM" id="SSF101278">
    <property type="entry name" value="N-terminal domain of adenylylcyclase associated protein, CAP"/>
    <property type="match status" value="1"/>
</dbReference>
<feature type="compositionally biased region" description="Low complexity" evidence="1">
    <location>
        <begin position="122"/>
        <end position="134"/>
    </location>
</feature>
<evidence type="ECO:0000313" key="3">
    <source>
        <dbReference type="EnsemblPlants" id="MELO3C019736.2.1"/>
    </source>
</evidence>
<dbReference type="EnsemblPlants" id="MELO3C019736.2.1">
    <property type="protein sequence ID" value="MELO3C019736.2.1"/>
    <property type="gene ID" value="MELO3C019736.2"/>
</dbReference>
<dbReference type="GO" id="GO:0007015">
    <property type="term" value="P:actin filament organization"/>
    <property type="evidence" value="ECO:0007669"/>
    <property type="project" value="TreeGrafter"/>
</dbReference>
<name>A0A9I9DL84_CUCME</name>
<organism evidence="3">
    <name type="scientific">Cucumis melo</name>
    <name type="common">Muskmelon</name>
    <dbReference type="NCBI Taxonomy" id="3656"/>
    <lineage>
        <taxon>Eukaryota</taxon>
        <taxon>Viridiplantae</taxon>
        <taxon>Streptophyta</taxon>
        <taxon>Embryophyta</taxon>
        <taxon>Tracheophyta</taxon>
        <taxon>Spermatophyta</taxon>
        <taxon>Magnoliopsida</taxon>
        <taxon>eudicotyledons</taxon>
        <taxon>Gunneridae</taxon>
        <taxon>Pentapetalae</taxon>
        <taxon>rosids</taxon>
        <taxon>fabids</taxon>
        <taxon>Cucurbitales</taxon>
        <taxon>Cucurbitaceae</taxon>
        <taxon>Benincaseae</taxon>
        <taxon>Cucumis</taxon>
    </lineage>
</organism>
<evidence type="ECO:0000256" key="1">
    <source>
        <dbReference type="SAM" id="MobiDB-lite"/>
    </source>
</evidence>
<evidence type="ECO:0000259" key="2">
    <source>
        <dbReference type="Pfam" id="PF21938"/>
    </source>
</evidence>
<dbReference type="GO" id="GO:0008179">
    <property type="term" value="F:adenylate cyclase binding"/>
    <property type="evidence" value="ECO:0007669"/>
    <property type="project" value="TreeGrafter"/>
</dbReference>
<dbReference type="PANTHER" id="PTHR10652">
    <property type="entry name" value="ADENYLYL CYCLASE-ASSOCIATED PROTEIN"/>
    <property type="match status" value="1"/>
</dbReference>
<proteinExistence type="predicted"/>
<dbReference type="Gene3D" id="1.25.40.330">
    <property type="entry name" value="Adenylate cyclase-associated CAP, N-terminal domain"/>
    <property type="match status" value="1"/>
</dbReference>
<accession>A0A9I9DL84</accession>
<dbReference type="GO" id="GO:0005737">
    <property type="term" value="C:cytoplasm"/>
    <property type="evidence" value="ECO:0007669"/>
    <property type="project" value="TreeGrafter"/>
</dbReference>
<feature type="compositionally biased region" description="Pro residues" evidence="1">
    <location>
        <begin position="101"/>
        <end position="121"/>
    </location>
</feature>
<dbReference type="InterPro" id="IPR036222">
    <property type="entry name" value="CAP_N_sf"/>
</dbReference>
<protein>
    <recommendedName>
        <fullName evidence="2">CAP N-terminal domain-containing protein</fullName>
    </recommendedName>
</protein>
<dbReference type="Pfam" id="PF21938">
    <property type="entry name" value="CAP_N"/>
    <property type="match status" value="1"/>
</dbReference>
<dbReference type="GO" id="GO:0019933">
    <property type="term" value="P:cAMP-mediated signaling"/>
    <property type="evidence" value="ECO:0007669"/>
    <property type="project" value="TreeGrafter"/>
</dbReference>
<dbReference type="InterPro" id="IPR001837">
    <property type="entry name" value="Adenylate_cyclase-assoc_CAP"/>
</dbReference>
<reference evidence="3" key="1">
    <citation type="submission" date="2023-03" db="UniProtKB">
        <authorList>
            <consortium name="EnsemblPlants"/>
        </authorList>
    </citation>
    <scope>IDENTIFICATION</scope>
</reference>
<dbReference type="InterPro" id="IPR053950">
    <property type="entry name" value="CAP_N"/>
</dbReference>
<dbReference type="Gramene" id="MELO3C019736.2.1">
    <property type="protein sequence ID" value="MELO3C019736.2.1"/>
    <property type="gene ID" value="MELO3C019736.2"/>
</dbReference>
<feature type="domain" description="CAP N-terminal" evidence="2">
    <location>
        <begin position="8"/>
        <end position="82"/>
    </location>
</feature>
<dbReference type="GO" id="GO:0003779">
    <property type="term" value="F:actin binding"/>
    <property type="evidence" value="ECO:0007669"/>
    <property type="project" value="InterPro"/>
</dbReference>
<dbReference type="AlphaFoldDB" id="A0A9I9DL84"/>
<dbReference type="PANTHER" id="PTHR10652:SF0">
    <property type="entry name" value="ADENYLYL CYCLASE-ASSOCIATED PROTEIN"/>
    <property type="match status" value="1"/>
</dbReference>
<sequence length="183" mass="19658">MKANALTEGRRSDFFNHLKAAADSLSALAWIAFTGKDCGMSMPIAHVEESWQMAEFYNNKVLVEYRNKDPNHVEWAKAIKELYLPVWSVTGKTTASAAPKASPPPKTSAPGAPAPPPPPPASLFSSEPSQASSSKPKAGMAAVFQEINSGKPVTLGIAVSNFRNIHCSLVFPKLSPSLLFIHL</sequence>